<dbReference type="OrthoDB" id="232381at2"/>
<dbReference type="Pfam" id="PF13579">
    <property type="entry name" value="Glyco_trans_4_4"/>
    <property type="match status" value="1"/>
</dbReference>
<comment type="caution">
    <text evidence="4">The sequence shown here is derived from an EMBL/GenBank/DDBJ whole genome shotgun (WGS) entry which is preliminary data.</text>
</comment>
<feature type="domain" description="Glycosyl transferase family 1" evidence="2">
    <location>
        <begin position="221"/>
        <end position="372"/>
    </location>
</feature>
<dbReference type="EMBL" id="VRLW01000001">
    <property type="protein sequence ID" value="KAA1259306.1"/>
    <property type="molecule type" value="Genomic_DNA"/>
</dbReference>
<accession>A0A5B1CFJ1</accession>
<dbReference type="SUPFAM" id="SSF53756">
    <property type="entry name" value="UDP-Glycosyltransferase/glycogen phosphorylase"/>
    <property type="match status" value="1"/>
</dbReference>
<evidence type="ECO:0000259" key="2">
    <source>
        <dbReference type="Pfam" id="PF00534"/>
    </source>
</evidence>
<dbReference type="Gene3D" id="3.40.50.2000">
    <property type="entry name" value="Glycogen Phosphorylase B"/>
    <property type="match status" value="2"/>
</dbReference>
<keyword evidence="5" id="KW-1185">Reference proteome</keyword>
<feature type="compositionally biased region" description="Low complexity" evidence="1">
    <location>
        <begin position="402"/>
        <end position="412"/>
    </location>
</feature>
<dbReference type="GO" id="GO:0016757">
    <property type="term" value="F:glycosyltransferase activity"/>
    <property type="evidence" value="ECO:0007669"/>
    <property type="project" value="InterPro"/>
</dbReference>
<dbReference type="AlphaFoldDB" id="A0A5B1CFJ1"/>
<dbReference type="PANTHER" id="PTHR12526">
    <property type="entry name" value="GLYCOSYLTRANSFERASE"/>
    <property type="match status" value="1"/>
</dbReference>
<organism evidence="4 5">
    <name type="scientific">Rubripirellula obstinata</name>
    <dbReference type="NCBI Taxonomy" id="406547"/>
    <lineage>
        <taxon>Bacteria</taxon>
        <taxon>Pseudomonadati</taxon>
        <taxon>Planctomycetota</taxon>
        <taxon>Planctomycetia</taxon>
        <taxon>Pirellulales</taxon>
        <taxon>Pirellulaceae</taxon>
        <taxon>Rubripirellula</taxon>
    </lineage>
</organism>
<feature type="region of interest" description="Disordered" evidence="1">
    <location>
        <begin position="398"/>
        <end position="422"/>
    </location>
</feature>
<dbReference type="InterPro" id="IPR028098">
    <property type="entry name" value="Glyco_trans_4-like_N"/>
</dbReference>
<dbReference type="RefSeq" id="WP_068262807.1">
    <property type="nucleotide sequence ID" value="NZ_LWSK01000039.1"/>
</dbReference>
<evidence type="ECO:0000256" key="1">
    <source>
        <dbReference type="SAM" id="MobiDB-lite"/>
    </source>
</evidence>
<sequence>MPEPSSADSGKLKSSRKRILIVGRRFWPHGGHAEAVHLTELASGLHRLGYHVEVVTPRYASHWPERFQFREFAVHRPVAAPKSDWSVARYTRQLTQWLRTKCRSFDAIIVDCIREEAIAAIEATRRTACQTILKFGSRDGVSDDQWWNQNRASRRCAAIGRMADHVIVTNANQSRSLLTHHFDVARIKRIENGFRSGPVQNAVGKAAARKSLGQVNGDLLTDSDSIVLLTTDRMTRGGGVFTLVEAARLLMTKHPNLRIWFIGDGPARDKIYSTLRSDGIRAQIAMPGSFCDFDDLMMAADVYIHSGDDGGASLLPIAIASGLPIVARSSPANYEILGAASADQCPEIAWYDSDKEYDLRKKISHLLRDRTASLQASEILKRRLLRSRPESRMLEQYDELIQQQNPTTTQTTKPDANRKATG</sequence>
<dbReference type="InterPro" id="IPR001296">
    <property type="entry name" value="Glyco_trans_1"/>
</dbReference>
<gene>
    <name evidence="4" type="ORF">LF1_18360</name>
</gene>
<keyword evidence="4" id="KW-0808">Transferase</keyword>
<evidence type="ECO:0000259" key="3">
    <source>
        <dbReference type="Pfam" id="PF13579"/>
    </source>
</evidence>
<feature type="domain" description="Glycosyltransferase subfamily 4-like N-terminal" evidence="3">
    <location>
        <begin position="35"/>
        <end position="193"/>
    </location>
</feature>
<dbReference type="CDD" id="cd03801">
    <property type="entry name" value="GT4_PimA-like"/>
    <property type="match status" value="1"/>
</dbReference>
<evidence type="ECO:0000313" key="5">
    <source>
        <dbReference type="Proteomes" id="UP000322699"/>
    </source>
</evidence>
<dbReference type="Proteomes" id="UP000322699">
    <property type="component" value="Unassembled WGS sequence"/>
</dbReference>
<evidence type="ECO:0000313" key="4">
    <source>
        <dbReference type="EMBL" id="KAA1259306.1"/>
    </source>
</evidence>
<dbReference type="Pfam" id="PF00534">
    <property type="entry name" value="Glycos_transf_1"/>
    <property type="match status" value="1"/>
</dbReference>
<reference evidence="4 5" key="1">
    <citation type="submission" date="2019-08" db="EMBL/GenBank/DDBJ databases">
        <title>Deep-cultivation of Planctomycetes and their phenomic and genomic characterization uncovers novel biology.</title>
        <authorList>
            <person name="Wiegand S."/>
            <person name="Jogler M."/>
            <person name="Boedeker C."/>
            <person name="Pinto D."/>
            <person name="Vollmers J."/>
            <person name="Rivas-Marin E."/>
            <person name="Kohn T."/>
            <person name="Peeters S.H."/>
            <person name="Heuer A."/>
            <person name="Rast P."/>
            <person name="Oberbeckmann S."/>
            <person name="Bunk B."/>
            <person name="Jeske O."/>
            <person name="Meyerdierks A."/>
            <person name="Storesund J.E."/>
            <person name="Kallscheuer N."/>
            <person name="Luecker S."/>
            <person name="Lage O.M."/>
            <person name="Pohl T."/>
            <person name="Merkel B.J."/>
            <person name="Hornburger P."/>
            <person name="Mueller R.-W."/>
            <person name="Bruemmer F."/>
            <person name="Labrenz M."/>
            <person name="Spormann A.M."/>
            <person name="Op Den Camp H."/>
            <person name="Overmann J."/>
            <person name="Amann R."/>
            <person name="Jetten M.S.M."/>
            <person name="Mascher T."/>
            <person name="Medema M.H."/>
            <person name="Devos D.P."/>
            <person name="Kaster A.-K."/>
            <person name="Ovreas L."/>
            <person name="Rohde M."/>
            <person name="Galperin M.Y."/>
            <person name="Jogler C."/>
        </authorList>
    </citation>
    <scope>NUCLEOTIDE SEQUENCE [LARGE SCALE GENOMIC DNA]</scope>
    <source>
        <strain evidence="4 5">LF1</strain>
    </source>
</reference>
<proteinExistence type="predicted"/>
<name>A0A5B1CFJ1_9BACT</name>
<protein>
    <submittedName>
        <fullName evidence="4">Glycosyl transferases group 1</fullName>
    </submittedName>
</protein>
<dbReference type="PANTHER" id="PTHR12526:SF630">
    <property type="entry name" value="GLYCOSYLTRANSFERASE"/>
    <property type="match status" value="1"/>
</dbReference>